<name>A0ABV1J1C9_9FIRM</name>
<dbReference type="PANTHER" id="PTHR11080">
    <property type="entry name" value="PYRAZINAMIDASE/NICOTINAMIDASE"/>
    <property type="match status" value="1"/>
</dbReference>
<evidence type="ECO:0000256" key="1">
    <source>
        <dbReference type="ARBA" id="ARBA00006336"/>
    </source>
</evidence>
<dbReference type="InterPro" id="IPR036380">
    <property type="entry name" value="Isochorismatase-like_sf"/>
</dbReference>
<feature type="domain" description="Isochorismatase-like" evidence="8">
    <location>
        <begin position="3"/>
        <end position="168"/>
    </location>
</feature>
<comment type="similarity">
    <text evidence="1">Belongs to the isochorismatase family.</text>
</comment>
<evidence type="ECO:0000256" key="7">
    <source>
        <dbReference type="ARBA" id="ARBA00043224"/>
    </source>
</evidence>
<evidence type="ECO:0000256" key="2">
    <source>
        <dbReference type="ARBA" id="ARBA00022642"/>
    </source>
</evidence>
<evidence type="ECO:0000313" key="10">
    <source>
        <dbReference type="Proteomes" id="UP001491691"/>
    </source>
</evidence>
<sequence>MDVLVVIDMQNDFISGSLKGRDTEKLLDKVVEKVNEFHGEVIYTLDTHYEDYLKTKEGENLPIKHCIKGTWGHEIADELKETRSFEKSKKFEKNTFASIELGEYLKKLDEKKGIDSIYFLGLVADICVVSNVLLVKGFLPEKNIYLYKDLTEGLTEEKKKSAIDVMESCHIKIKAH</sequence>
<dbReference type="InterPro" id="IPR000868">
    <property type="entry name" value="Isochorismatase-like_dom"/>
</dbReference>
<evidence type="ECO:0000256" key="3">
    <source>
        <dbReference type="ARBA" id="ARBA00022723"/>
    </source>
</evidence>
<dbReference type="InterPro" id="IPR052347">
    <property type="entry name" value="Isochorismatase_Nicotinamidase"/>
</dbReference>
<reference evidence="9 10" key="1">
    <citation type="submission" date="2024-04" db="EMBL/GenBank/DDBJ databases">
        <title>Human intestinal bacterial collection.</title>
        <authorList>
            <person name="Pauvert C."/>
            <person name="Hitch T.C.A."/>
            <person name="Clavel T."/>
        </authorList>
    </citation>
    <scope>NUCLEOTIDE SEQUENCE [LARGE SCALE GENOMIC DNA]</scope>
    <source>
        <strain evidence="9 10">CLA-SR-H019</strain>
    </source>
</reference>
<keyword evidence="10" id="KW-1185">Reference proteome</keyword>
<keyword evidence="2" id="KW-0662">Pyridine nucleotide biosynthesis</keyword>
<keyword evidence="4 9" id="KW-0378">Hydrolase</keyword>
<evidence type="ECO:0000256" key="5">
    <source>
        <dbReference type="ARBA" id="ARBA00037900"/>
    </source>
</evidence>
<dbReference type="Proteomes" id="UP001491691">
    <property type="component" value="Unassembled WGS sequence"/>
</dbReference>
<dbReference type="SUPFAM" id="SSF52499">
    <property type="entry name" value="Isochorismatase-like hydrolases"/>
    <property type="match status" value="1"/>
</dbReference>
<protein>
    <recommendedName>
        <fullName evidence="6">nicotinamidase</fullName>
        <ecNumber evidence="6">3.5.1.19</ecNumber>
    </recommendedName>
    <alternativeName>
        <fullName evidence="7">Nicotinamide deamidase</fullName>
    </alternativeName>
</protein>
<comment type="pathway">
    <text evidence="5">Cofactor biosynthesis; nicotinate biosynthesis; nicotinate from nicotinamide: step 1/1.</text>
</comment>
<evidence type="ECO:0000259" key="8">
    <source>
        <dbReference type="Pfam" id="PF00857"/>
    </source>
</evidence>
<evidence type="ECO:0000313" key="9">
    <source>
        <dbReference type="EMBL" id="MEQ3346034.1"/>
    </source>
</evidence>
<gene>
    <name evidence="9" type="ORF">AAA073_01130</name>
</gene>
<accession>A0ABV1J1C9</accession>
<dbReference type="RefSeq" id="WP_349187837.1">
    <property type="nucleotide sequence ID" value="NZ_JBBNPP010000002.1"/>
</dbReference>
<evidence type="ECO:0000256" key="6">
    <source>
        <dbReference type="ARBA" id="ARBA00039017"/>
    </source>
</evidence>
<dbReference type="GO" id="GO:0016787">
    <property type="term" value="F:hydrolase activity"/>
    <property type="evidence" value="ECO:0007669"/>
    <property type="project" value="UniProtKB-KW"/>
</dbReference>
<keyword evidence="3" id="KW-0479">Metal-binding</keyword>
<dbReference type="Gene3D" id="3.40.50.850">
    <property type="entry name" value="Isochorismatase-like"/>
    <property type="match status" value="1"/>
</dbReference>
<comment type="caution">
    <text evidence="9">The sequence shown here is derived from an EMBL/GenBank/DDBJ whole genome shotgun (WGS) entry which is preliminary data.</text>
</comment>
<dbReference type="EMBL" id="JBBNPP010000002">
    <property type="protein sequence ID" value="MEQ3346034.1"/>
    <property type="molecule type" value="Genomic_DNA"/>
</dbReference>
<evidence type="ECO:0000256" key="4">
    <source>
        <dbReference type="ARBA" id="ARBA00022801"/>
    </source>
</evidence>
<organism evidence="9 10">
    <name type="scientific">Peptoniphilus senegalensis</name>
    <dbReference type="NCBI Taxonomy" id="1465757"/>
    <lineage>
        <taxon>Bacteria</taxon>
        <taxon>Bacillati</taxon>
        <taxon>Bacillota</taxon>
        <taxon>Tissierellia</taxon>
        <taxon>Tissierellales</taxon>
        <taxon>Peptoniphilaceae</taxon>
        <taxon>Peptoniphilus</taxon>
    </lineage>
</organism>
<dbReference type="EC" id="3.5.1.19" evidence="6"/>
<proteinExistence type="inferred from homology"/>
<dbReference type="CDD" id="cd00431">
    <property type="entry name" value="cysteine_hydrolases"/>
    <property type="match status" value="1"/>
</dbReference>
<dbReference type="PANTHER" id="PTHR11080:SF2">
    <property type="entry name" value="LD05707P"/>
    <property type="match status" value="1"/>
</dbReference>
<dbReference type="Pfam" id="PF00857">
    <property type="entry name" value="Isochorismatase"/>
    <property type="match status" value="1"/>
</dbReference>